<protein>
    <submittedName>
        <fullName evidence="9">2,3-bisphosphoglycerate-independent phosphoglycerate mutase</fullName>
        <ecNumber evidence="9">5.4.2.12</ecNumber>
    </submittedName>
</protein>
<comment type="similarity">
    <text evidence="4">Belongs to the BPG-independent phosphoglycerate mutase family. A-PGAM subfamily.</text>
</comment>
<accession>A0AA41KAE5</accession>
<dbReference type="SUPFAM" id="SSF53649">
    <property type="entry name" value="Alkaline phosphatase-like"/>
    <property type="match status" value="1"/>
</dbReference>
<evidence type="ECO:0000256" key="1">
    <source>
        <dbReference type="ARBA" id="ARBA00000370"/>
    </source>
</evidence>
<dbReference type="PIRSF" id="PIRSF006392">
    <property type="entry name" value="IPGAM_arch"/>
    <property type="match status" value="1"/>
</dbReference>
<proteinExistence type="inferred from homology"/>
<evidence type="ECO:0000256" key="6">
    <source>
        <dbReference type="ARBA" id="ARBA00023235"/>
    </source>
</evidence>
<gene>
    <name evidence="9" type="primary">apgM</name>
    <name evidence="9" type="ORF">GPL26_27735</name>
</gene>
<evidence type="ECO:0000256" key="3">
    <source>
        <dbReference type="ARBA" id="ARBA00004921"/>
    </source>
</evidence>
<dbReference type="Gene3D" id="3.40.720.10">
    <property type="entry name" value="Alkaline Phosphatase, subunit A"/>
    <property type="match status" value="2"/>
</dbReference>
<keyword evidence="6 9" id="KW-0413">Isomerase</keyword>
<evidence type="ECO:0000256" key="5">
    <source>
        <dbReference type="ARBA" id="ARBA00023152"/>
    </source>
</evidence>
<keyword evidence="5" id="KW-0324">Glycolysis</keyword>
<feature type="domain" description="Metalloenzyme" evidence="8">
    <location>
        <begin position="32"/>
        <end position="431"/>
    </location>
</feature>
<evidence type="ECO:0000259" key="8">
    <source>
        <dbReference type="Pfam" id="PF01676"/>
    </source>
</evidence>
<dbReference type="InterPro" id="IPR017850">
    <property type="entry name" value="Alkaline_phosphatase_core_sf"/>
</dbReference>
<dbReference type="GO" id="GO:0004619">
    <property type="term" value="F:phosphoglycerate mutase activity"/>
    <property type="evidence" value="ECO:0007669"/>
    <property type="project" value="UniProtKB-EC"/>
</dbReference>
<dbReference type="CDD" id="cd16011">
    <property type="entry name" value="iPGM_like"/>
    <property type="match status" value="1"/>
</dbReference>
<dbReference type="InterPro" id="IPR006124">
    <property type="entry name" value="Metalloenzyme"/>
</dbReference>
<reference evidence="9" key="1">
    <citation type="journal article" date="2021" name="Gut Microbes">
        <title>A synthetic consortium of 100 gut commensals modulates the composition and function in a colon model of the microbiome of elderly subjects.</title>
        <authorList>
            <person name="Perez M."/>
            <person name="Ntemiri A."/>
            <person name="Tan H."/>
            <person name="Harris H.M.B."/>
            <person name="Roager H.M."/>
            <person name="Ribiere C."/>
            <person name="O'Toole P.W."/>
        </authorList>
    </citation>
    <scope>NUCLEOTIDE SEQUENCE</scope>
    <source>
        <strain evidence="9">MCC335</strain>
    </source>
</reference>
<name>A0AA41KAE5_9FIRM</name>
<dbReference type="EMBL" id="WQPS01000139">
    <property type="protein sequence ID" value="MBT9813369.1"/>
    <property type="molecule type" value="Genomic_DNA"/>
</dbReference>
<evidence type="ECO:0000256" key="4">
    <source>
        <dbReference type="ARBA" id="ARBA00005524"/>
    </source>
</evidence>
<dbReference type="AlphaFoldDB" id="A0AA41KAE5"/>
<evidence type="ECO:0000313" key="10">
    <source>
        <dbReference type="Proteomes" id="UP000708338"/>
    </source>
</evidence>
<dbReference type="PANTHER" id="PTHR31209">
    <property type="entry name" value="COFACTOR-INDEPENDENT PHOSPHOGLYCERATE MUTASE"/>
    <property type="match status" value="1"/>
</dbReference>
<dbReference type="PANTHER" id="PTHR31209:SF0">
    <property type="entry name" value="METALLOENZYME DOMAIN-CONTAINING PROTEIN"/>
    <property type="match status" value="1"/>
</dbReference>
<evidence type="ECO:0000256" key="7">
    <source>
        <dbReference type="SAM" id="MobiDB-lite"/>
    </source>
</evidence>
<sequence length="443" mass="48719">MGNLSGAGTGCYDRQAEKSKGGTDVTGRLKRKGIMLIADGLGDRPVDELNGKTPLEYARTPVLDELCRRGMTGLVHPYRPGARCGTDWGHLCLFGYDPEPYYTGRGSIEAYSAGMTLKLGDVAFRGNLATVDQDLKVIDRRSGRISDPRDIAGLVEEVNGLEVDGCRLILKPLTEHRLAMVIRGSGLGWSVPDTDPGTAREGEAVIRPQDLKDAGNKRTADILWKFQQQIHRIWEKSDINRQRVERGLLPANFILTRGCGKAMVLPPFTDRYPGARVAVIAGDSTITGIGRMCGFDGYREDGFTGGFDTDHMGKARLAVKLLKDYDLVVVHVKGTDLCGHDNLPYRKAEIIEKVDRMFSCWLEQIGEEDCYYGMTADHSTPCCQREHSADPVPSFLAGPGVRRDGVELFGERACAGGILNQYTGSQFMATIMDYLELTRKYGA</sequence>
<dbReference type="Pfam" id="PF10143">
    <property type="entry name" value="PhosphMutase"/>
    <property type="match status" value="1"/>
</dbReference>
<comment type="caution">
    <text evidence="9">The sequence shown here is derived from an EMBL/GenBank/DDBJ whole genome shotgun (WGS) entry which is preliminary data.</text>
</comment>
<comment type="pathway">
    <text evidence="3">Carbohydrate degradation.</text>
</comment>
<comment type="function">
    <text evidence="2">Catalyzes the interconversion of 2-phosphoglycerate and 3-phosphoglycerate.</text>
</comment>
<dbReference type="EC" id="5.4.2.12" evidence="9"/>
<dbReference type="InterPro" id="IPR004456">
    <property type="entry name" value="Pglycerate_mutase_ApgM"/>
</dbReference>
<evidence type="ECO:0000256" key="2">
    <source>
        <dbReference type="ARBA" id="ARBA00002315"/>
    </source>
</evidence>
<comment type="catalytic activity">
    <reaction evidence="1">
        <text>(2R)-2-phosphoglycerate = (2R)-3-phosphoglycerate</text>
        <dbReference type="Rhea" id="RHEA:15901"/>
        <dbReference type="ChEBI" id="CHEBI:58272"/>
        <dbReference type="ChEBI" id="CHEBI:58289"/>
        <dbReference type="EC" id="5.4.2.12"/>
    </reaction>
</comment>
<dbReference type="Proteomes" id="UP000708338">
    <property type="component" value="Unassembled WGS sequence"/>
</dbReference>
<dbReference type="Pfam" id="PF01676">
    <property type="entry name" value="Metalloenzyme"/>
    <property type="match status" value="1"/>
</dbReference>
<dbReference type="GO" id="GO:0006096">
    <property type="term" value="P:glycolytic process"/>
    <property type="evidence" value="ECO:0007669"/>
    <property type="project" value="UniProtKB-KW"/>
</dbReference>
<feature type="region of interest" description="Disordered" evidence="7">
    <location>
        <begin position="1"/>
        <end position="24"/>
    </location>
</feature>
<evidence type="ECO:0000313" key="9">
    <source>
        <dbReference type="EMBL" id="MBT9813369.1"/>
    </source>
</evidence>
<organism evidence="9 10">
    <name type="scientific">Enterocloster citroniae</name>
    <dbReference type="NCBI Taxonomy" id="358743"/>
    <lineage>
        <taxon>Bacteria</taxon>
        <taxon>Bacillati</taxon>
        <taxon>Bacillota</taxon>
        <taxon>Clostridia</taxon>
        <taxon>Lachnospirales</taxon>
        <taxon>Lachnospiraceae</taxon>
        <taxon>Enterocloster</taxon>
    </lineage>
</organism>
<dbReference type="GO" id="GO:0046872">
    <property type="term" value="F:metal ion binding"/>
    <property type="evidence" value="ECO:0007669"/>
    <property type="project" value="InterPro"/>
</dbReference>
<dbReference type="NCBIfam" id="TIGR00306">
    <property type="entry name" value="apgM"/>
    <property type="match status" value="1"/>
</dbReference>